<gene>
    <name evidence="1" type="ORF">PRK78_007117</name>
</gene>
<dbReference type="AlphaFoldDB" id="A0AAF0DQT8"/>
<evidence type="ECO:0000313" key="1">
    <source>
        <dbReference type="EMBL" id="WEW61626.1"/>
    </source>
</evidence>
<evidence type="ECO:0000313" key="2">
    <source>
        <dbReference type="Proteomes" id="UP001219355"/>
    </source>
</evidence>
<dbReference type="PANTHER" id="PTHR35392">
    <property type="entry name" value="ZN(II)2CYS6 TRANSCRIPTION FACTOR (EUROFUNG)-RELATED-RELATED"/>
    <property type="match status" value="1"/>
</dbReference>
<organism evidence="1 2">
    <name type="scientific">Emydomyces testavorans</name>
    <dbReference type="NCBI Taxonomy" id="2070801"/>
    <lineage>
        <taxon>Eukaryota</taxon>
        <taxon>Fungi</taxon>
        <taxon>Dikarya</taxon>
        <taxon>Ascomycota</taxon>
        <taxon>Pezizomycotina</taxon>
        <taxon>Eurotiomycetes</taxon>
        <taxon>Eurotiomycetidae</taxon>
        <taxon>Onygenales</taxon>
        <taxon>Nannizziopsiaceae</taxon>
        <taxon>Emydomyces</taxon>
    </lineage>
</organism>
<reference evidence="1" key="1">
    <citation type="submission" date="2023-03" db="EMBL/GenBank/DDBJ databases">
        <title>Emydomyces testavorans Genome Sequence.</title>
        <authorList>
            <person name="Hoyer L."/>
        </authorList>
    </citation>
    <scope>NUCLEOTIDE SEQUENCE</scope>
    <source>
        <strain evidence="1">16-2883</strain>
    </source>
</reference>
<accession>A0AAF0DQT8</accession>
<dbReference type="Proteomes" id="UP001219355">
    <property type="component" value="Chromosome 5"/>
</dbReference>
<sequence length="310" mass="33957">MGRKPNTIVSEFFHRGNKLPDSSNRYEHTCKLCGENFPKGRPDSLLGHLTKGCQAISLTDKQRVIHLLRGLSSSGPVSKRSLGNGRSDRARGNNLSYAARATFNSTGGHNALNVLAEASRRVGATDNTGQAKAAQGQKTIVVDPALESSSSAVIGFNKDFTAWSTQPSQLLMSEEESCSSAHVSASSLPDSPSEIRHSSQLSLIAASANEMVSEDPVAHLNSDVSFRKRKFHAQSPDNMQSPAIYSRPIADTNLRNDVLPSVSTELHRVTVTKHRYRSAFSEERRKEVQLVRKMGACLRCRMLKKTVRIE</sequence>
<dbReference type="PANTHER" id="PTHR35392:SF2">
    <property type="entry name" value="ZN(II)2CYS6 TRANSCRIPTION FACTOR (EUROFUNG)"/>
    <property type="match status" value="1"/>
</dbReference>
<name>A0AAF0DQT8_9EURO</name>
<dbReference type="InterPro" id="IPR052973">
    <property type="entry name" value="Fungal_sec-metab_reg_TF"/>
</dbReference>
<protein>
    <submittedName>
        <fullName evidence="1">Uncharacterized protein</fullName>
    </submittedName>
</protein>
<dbReference type="EMBL" id="CP120631">
    <property type="protein sequence ID" value="WEW61626.1"/>
    <property type="molecule type" value="Genomic_DNA"/>
</dbReference>
<proteinExistence type="predicted"/>
<keyword evidence="2" id="KW-1185">Reference proteome</keyword>